<evidence type="ECO:0000313" key="1">
    <source>
        <dbReference type="EMBL" id="EQD35475.1"/>
    </source>
</evidence>
<protein>
    <submittedName>
        <fullName evidence="1">Uncharacterized protein</fullName>
    </submittedName>
</protein>
<dbReference type="AlphaFoldDB" id="T1A0X3"/>
<reference evidence="1" key="1">
    <citation type="submission" date="2013-08" db="EMBL/GenBank/DDBJ databases">
        <authorList>
            <person name="Mendez C."/>
            <person name="Richter M."/>
            <person name="Ferrer M."/>
            <person name="Sanchez J."/>
        </authorList>
    </citation>
    <scope>NUCLEOTIDE SEQUENCE</scope>
</reference>
<organism evidence="1">
    <name type="scientific">mine drainage metagenome</name>
    <dbReference type="NCBI Taxonomy" id="410659"/>
    <lineage>
        <taxon>unclassified sequences</taxon>
        <taxon>metagenomes</taxon>
        <taxon>ecological metagenomes</taxon>
    </lineage>
</organism>
<comment type="caution">
    <text evidence="1">The sequence shown here is derived from an EMBL/GenBank/DDBJ whole genome shotgun (WGS) entry which is preliminary data.</text>
</comment>
<reference evidence="1" key="2">
    <citation type="journal article" date="2014" name="ISME J.">
        <title>Microbial stratification in low pH oxic and suboxic macroscopic growths along an acid mine drainage.</title>
        <authorList>
            <person name="Mendez-Garcia C."/>
            <person name="Mesa V."/>
            <person name="Sprenger R.R."/>
            <person name="Richter M."/>
            <person name="Diez M.S."/>
            <person name="Solano J."/>
            <person name="Bargiela R."/>
            <person name="Golyshina O.V."/>
            <person name="Manteca A."/>
            <person name="Ramos J.L."/>
            <person name="Gallego J.R."/>
            <person name="Llorente I."/>
            <person name="Martins Dos Santos V.A."/>
            <person name="Jensen O.N."/>
            <person name="Pelaez A.I."/>
            <person name="Sanchez J."/>
            <person name="Ferrer M."/>
        </authorList>
    </citation>
    <scope>NUCLEOTIDE SEQUENCE</scope>
</reference>
<accession>T1A0X3</accession>
<name>T1A0X3_9ZZZZ</name>
<sequence length="139" mass="15955">MEPEFAKLKTLMKKTQYVDILMNYTWGVYRLQGRIEKRFTDNDIKRMQSFLPGYEVGDTPDESLLSMFEEEFGKPFGDMVPINSIGNKTEYSMILRIRETSGGTSFIEPMKSFGKIIGNYDGKNCEAILRTIKGDQAIL</sequence>
<proteinExistence type="predicted"/>
<gene>
    <name evidence="1" type="ORF">B1A_18270</name>
</gene>
<dbReference type="EMBL" id="AUZX01013473">
    <property type="protein sequence ID" value="EQD35475.1"/>
    <property type="molecule type" value="Genomic_DNA"/>
</dbReference>